<dbReference type="Proteomes" id="UP000005239">
    <property type="component" value="Unassembled WGS sequence"/>
</dbReference>
<keyword evidence="2" id="KW-1185">Reference proteome</keyword>
<evidence type="ECO:0000313" key="2">
    <source>
        <dbReference type="Proteomes" id="UP000005239"/>
    </source>
</evidence>
<evidence type="ECO:0000313" key="1">
    <source>
        <dbReference type="EnsemblMetazoa" id="PPA35159.1"/>
    </source>
</evidence>
<sequence>MIRCCEDTVRYSAPWKEMKRFLASVKPIFANDNVIMRIDHEVIHEYSEFLKGKNLQYVCVSYPFTENSQ</sequence>
<name>A0A2A6B5Q2_PRIPA</name>
<accession>A0A2A6B5Q2</accession>
<dbReference type="AlphaFoldDB" id="A0A2A6B5Q2"/>
<protein>
    <submittedName>
        <fullName evidence="1">Uncharacterized protein</fullName>
    </submittedName>
</protein>
<reference evidence="2" key="1">
    <citation type="journal article" date="2008" name="Nat. Genet.">
        <title>The Pristionchus pacificus genome provides a unique perspective on nematode lifestyle and parasitism.</title>
        <authorList>
            <person name="Dieterich C."/>
            <person name="Clifton S.W."/>
            <person name="Schuster L.N."/>
            <person name="Chinwalla A."/>
            <person name="Delehaunty K."/>
            <person name="Dinkelacker I."/>
            <person name="Fulton L."/>
            <person name="Fulton R."/>
            <person name="Godfrey J."/>
            <person name="Minx P."/>
            <person name="Mitreva M."/>
            <person name="Roeseler W."/>
            <person name="Tian H."/>
            <person name="Witte H."/>
            <person name="Yang S.P."/>
            <person name="Wilson R.K."/>
            <person name="Sommer R.J."/>
        </authorList>
    </citation>
    <scope>NUCLEOTIDE SEQUENCE [LARGE SCALE GENOMIC DNA]</scope>
    <source>
        <strain evidence="2">PS312</strain>
    </source>
</reference>
<reference evidence="1" key="2">
    <citation type="submission" date="2022-06" db="UniProtKB">
        <authorList>
            <consortium name="EnsemblMetazoa"/>
        </authorList>
    </citation>
    <scope>IDENTIFICATION</scope>
    <source>
        <strain evidence="1">PS312</strain>
    </source>
</reference>
<organism evidence="1 2">
    <name type="scientific">Pristionchus pacificus</name>
    <name type="common">Parasitic nematode worm</name>
    <dbReference type="NCBI Taxonomy" id="54126"/>
    <lineage>
        <taxon>Eukaryota</taxon>
        <taxon>Metazoa</taxon>
        <taxon>Ecdysozoa</taxon>
        <taxon>Nematoda</taxon>
        <taxon>Chromadorea</taxon>
        <taxon>Rhabditida</taxon>
        <taxon>Rhabditina</taxon>
        <taxon>Diplogasteromorpha</taxon>
        <taxon>Diplogasteroidea</taxon>
        <taxon>Neodiplogasteridae</taxon>
        <taxon>Pristionchus</taxon>
    </lineage>
</organism>
<accession>A0A8R1YSF8</accession>
<proteinExistence type="predicted"/>
<gene>
    <name evidence="1" type="primary">WBGene00273528</name>
</gene>
<dbReference type="EnsemblMetazoa" id="PPA35159.1">
    <property type="protein sequence ID" value="PPA35159.1"/>
    <property type="gene ID" value="WBGene00273528"/>
</dbReference>